<keyword evidence="7" id="KW-1185">Reference proteome</keyword>
<comment type="caution">
    <text evidence="4">The sequence shown here is derived from an EMBL/GenBank/DDBJ whole genome shotgun (WGS) entry which is preliminary data.</text>
</comment>
<dbReference type="Proteomes" id="UP000677228">
    <property type="component" value="Unassembled WGS sequence"/>
</dbReference>
<dbReference type="Proteomes" id="UP000681722">
    <property type="component" value="Unassembled WGS sequence"/>
</dbReference>
<name>A0A814WLU7_9BILA</name>
<evidence type="ECO:0000256" key="1">
    <source>
        <dbReference type="SAM" id="MobiDB-lite"/>
    </source>
</evidence>
<keyword evidence="2" id="KW-0472">Membrane</keyword>
<dbReference type="Proteomes" id="UP000682733">
    <property type="component" value="Unassembled WGS sequence"/>
</dbReference>
<reference evidence="4" key="1">
    <citation type="submission" date="2021-02" db="EMBL/GenBank/DDBJ databases">
        <authorList>
            <person name="Nowell W R."/>
        </authorList>
    </citation>
    <scope>NUCLEOTIDE SEQUENCE</scope>
</reference>
<dbReference type="AlphaFoldDB" id="A0A814WLU7"/>
<evidence type="ECO:0000313" key="4">
    <source>
        <dbReference type="EMBL" id="CAF1200152.1"/>
    </source>
</evidence>
<proteinExistence type="predicted"/>
<dbReference type="EMBL" id="CAJNOK010012105">
    <property type="protein sequence ID" value="CAF1156000.1"/>
    <property type="molecule type" value="Genomic_DNA"/>
</dbReference>
<dbReference type="EMBL" id="CAJOBC010008552">
    <property type="protein sequence ID" value="CAF3964684.1"/>
    <property type="molecule type" value="Genomic_DNA"/>
</dbReference>
<accession>A0A814WLU7</accession>
<evidence type="ECO:0000256" key="2">
    <source>
        <dbReference type="SAM" id="Phobius"/>
    </source>
</evidence>
<keyword evidence="2" id="KW-0812">Transmembrane</keyword>
<feature type="region of interest" description="Disordered" evidence="1">
    <location>
        <begin position="127"/>
        <end position="148"/>
    </location>
</feature>
<evidence type="ECO:0000313" key="3">
    <source>
        <dbReference type="EMBL" id="CAF1156000.1"/>
    </source>
</evidence>
<gene>
    <name evidence="4" type="ORF">GPM918_LOCUS23677</name>
    <name evidence="3" type="ORF">OVA965_LOCUS21847</name>
    <name evidence="5" type="ORF">SRO942_LOCUS23676</name>
    <name evidence="6" type="ORF">TMI583_LOCUS22560</name>
</gene>
<dbReference type="EMBL" id="CAJOBA010033452">
    <property type="protein sequence ID" value="CAF3967233.1"/>
    <property type="molecule type" value="Genomic_DNA"/>
</dbReference>
<evidence type="ECO:0000313" key="7">
    <source>
        <dbReference type="Proteomes" id="UP000663829"/>
    </source>
</evidence>
<keyword evidence="2" id="KW-1133">Transmembrane helix</keyword>
<dbReference type="Proteomes" id="UP000663829">
    <property type="component" value="Unassembled WGS sequence"/>
</dbReference>
<evidence type="ECO:0000313" key="5">
    <source>
        <dbReference type="EMBL" id="CAF3964684.1"/>
    </source>
</evidence>
<sequence length="148" mass="16091">MKTQPSLLERQWVNQPWTKNYFGYNAKCTSTYRSVVTPTFWSGTDSVWSASQTSFELRSSSVSRADTPWSVQNQESGVEKRKNARLLTWISSAEIKGASLGVLIGLTVAGVVLGAVIPWYITQGTSGTTDTNSTSTLTTTTLPSATNT</sequence>
<feature type="non-terminal residue" evidence="4">
    <location>
        <position position="1"/>
    </location>
</feature>
<feature type="transmembrane region" description="Helical" evidence="2">
    <location>
        <begin position="100"/>
        <end position="121"/>
    </location>
</feature>
<protein>
    <submittedName>
        <fullName evidence="4">Uncharacterized protein</fullName>
    </submittedName>
</protein>
<organism evidence="4 7">
    <name type="scientific">Didymodactylos carnosus</name>
    <dbReference type="NCBI Taxonomy" id="1234261"/>
    <lineage>
        <taxon>Eukaryota</taxon>
        <taxon>Metazoa</taxon>
        <taxon>Spiralia</taxon>
        <taxon>Gnathifera</taxon>
        <taxon>Rotifera</taxon>
        <taxon>Eurotatoria</taxon>
        <taxon>Bdelloidea</taxon>
        <taxon>Philodinida</taxon>
        <taxon>Philodinidae</taxon>
        <taxon>Didymodactylos</taxon>
    </lineage>
</organism>
<dbReference type="EMBL" id="CAJNOQ010008551">
    <property type="protein sequence ID" value="CAF1200152.1"/>
    <property type="molecule type" value="Genomic_DNA"/>
</dbReference>
<evidence type="ECO:0000313" key="6">
    <source>
        <dbReference type="EMBL" id="CAF3967233.1"/>
    </source>
</evidence>